<dbReference type="Proteomes" id="UP000053617">
    <property type="component" value="Unassembled WGS sequence"/>
</dbReference>
<dbReference type="PANTHER" id="PTHR12794:SF0">
    <property type="entry name" value="GEM-ASSOCIATED PROTEIN 2"/>
    <property type="match status" value="1"/>
</dbReference>
<dbReference type="GO" id="GO:0032797">
    <property type="term" value="C:SMN complex"/>
    <property type="evidence" value="ECO:0007669"/>
    <property type="project" value="TreeGrafter"/>
</dbReference>
<accession>A0A0D2GMX4</accession>
<gene>
    <name evidence="3" type="ORF">Z518_11125</name>
</gene>
<feature type="region of interest" description="Disordered" evidence="2">
    <location>
        <begin position="1"/>
        <end position="56"/>
    </location>
</feature>
<dbReference type="GeneID" id="25299196"/>
<organism evidence="3 4">
    <name type="scientific">Rhinocladiella mackenziei CBS 650.93</name>
    <dbReference type="NCBI Taxonomy" id="1442369"/>
    <lineage>
        <taxon>Eukaryota</taxon>
        <taxon>Fungi</taxon>
        <taxon>Dikarya</taxon>
        <taxon>Ascomycota</taxon>
        <taxon>Pezizomycotina</taxon>
        <taxon>Eurotiomycetes</taxon>
        <taxon>Chaetothyriomycetidae</taxon>
        <taxon>Chaetothyriales</taxon>
        <taxon>Herpotrichiellaceae</taxon>
        <taxon>Rhinocladiella</taxon>
    </lineage>
</organism>
<comment type="similarity">
    <text evidence="1">Belongs to the gemin-2 family.</text>
</comment>
<proteinExistence type="inferred from homology"/>
<evidence type="ECO:0000256" key="2">
    <source>
        <dbReference type="SAM" id="MobiDB-lite"/>
    </source>
</evidence>
<dbReference type="Gene3D" id="1.20.58.1070">
    <property type="match status" value="1"/>
</dbReference>
<feature type="compositionally biased region" description="Acidic residues" evidence="2">
    <location>
        <begin position="29"/>
        <end position="39"/>
    </location>
</feature>
<dbReference type="GO" id="GO:0000387">
    <property type="term" value="P:spliceosomal snRNP assembly"/>
    <property type="evidence" value="ECO:0007669"/>
    <property type="project" value="InterPro"/>
</dbReference>
<protein>
    <submittedName>
        <fullName evidence="3">Uncharacterized protein</fullName>
    </submittedName>
</protein>
<dbReference type="InterPro" id="IPR035426">
    <property type="entry name" value="Gemin2/Brr1"/>
</dbReference>
<name>A0A0D2GMX4_9EURO</name>
<dbReference type="HOGENOM" id="CLU_022029_1_0_1"/>
<dbReference type="Pfam" id="PF04938">
    <property type="entry name" value="SIP1"/>
    <property type="match status" value="1"/>
</dbReference>
<dbReference type="OrthoDB" id="428895at2759"/>
<dbReference type="RefSeq" id="XP_013266849.1">
    <property type="nucleotide sequence ID" value="XM_013411395.1"/>
</dbReference>
<dbReference type="PANTHER" id="PTHR12794">
    <property type="entry name" value="GEMIN2"/>
    <property type="match status" value="1"/>
</dbReference>
<evidence type="ECO:0000313" key="4">
    <source>
        <dbReference type="Proteomes" id="UP000053617"/>
    </source>
</evidence>
<sequence length="367" mass="41053">MSRKRRNTSSPEPDDSSPPKRRNTHDAIDDGDDWGEEDGKEVPQVDEYSGQTGAFPGLGMDRDEIFYGPASDGIDYLRMVRSEAKGVPRILTAPGGRTEDVEGEQEEEGGYYHDGAYTAVTRAPPVEAESIPPSQQHYYDSLLAQFKLVQATMRCTPPLRNIQNLQSSQLISFPEGSRKARMQWEAHMLSSDPHPVQIACMDSDTVLELVRFLKRKLHRFLQQRDESGTVRIGAWIWAVLGKCRHPGELSSEEIGELRELAQRAVEIQEGRNEEEDAAGDEDLEFEGLIEEDAAGRGNAGGSRAVVSPLPESMEAGDTDTQYDQGAKEDLDRARLMRTTLDMIITVVGEIYGQRDLLDLRMKWVDDQ</sequence>
<evidence type="ECO:0000256" key="1">
    <source>
        <dbReference type="ARBA" id="ARBA00025758"/>
    </source>
</evidence>
<reference evidence="3 4" key="1">
    <citation type="submission" date="2015-01" db="EMBL/GenBank/DDBJ databases">
        <title>The Genome Sequence of Rhinocladiella mackenzie CBS 650.93.</title>
        <authorList>
            <consortium name="The Broad Institute Genomics Platform"/>
            <person name="Cuomo C."/>
            <person name="de Hoog S."/>
            <person name="Gorbushina A."/>
            <person name="Stielow B."/>
            <person name="Teixiera M."/>
            <person name="Abouelleil A."/>
            <person name="Chapman S.B."/>
            <person name="Priest M."/>
            <person name="Young S.K."/>
            <person name="Wortman J."/>
            <person name="Nusbaum C."/>
            <person name="Birren B."/>
        </authorList>
    </citation>
    <scope>NUCLEOTIDE SEQUENCE [LARGE SCALE GENOMIC DNA]</scope>
    <source>
        <strain evidence="3 4">CBS 650.93</strain>
    </source>
</reference>
<keyword evidence="4" id="KW-1185">Reference proteome</keyword>
<dbReference type="VEuPathDB" id="FungiDB:Z518_11125"/>
<evidence type="ECO:0000313" key="3">
    <source>
        <dbReference type="EMBL" id="KIW99712.1"/>
    </source>
</evidence>
<dbReference type="GO" id="GO:0005634">
    <property type="term" value="C:nucleus"/>
    <property type="evidence" value="ECO:0007669"/>
    <property type="project" value="TreeGrafter"/>
</dbReference>
<dbReference type="AlphaFoldDB" id="A0A0D2GMX4"/>
<dbReference type="EMBL" id="KN847485">
    <property type="protein sequence ID" value="KIW99712.1"/>
    <property type="molecule type" value="Genomic_DNA"/>
</dbReference>